<sequence>MTGKEQGPDRRVVRTKRAIRDALTELMEEKGFDGVTVKDLTERADINRGTFYIHYKDKFDLLEQSANELIEEISNMAATSFLTVAKTYKSSPDKWILLPFVEKLFDIMQDNADFMRVVLGSKGDPSFQKKLKEVIRQRALPILNIVGGELLVPVDYLTAYVSSAHLGVIQSWLDSGLRTPPKEMALILAQLTLLGPGYVAGITRHNIDSMNPIANHAEGNEER</sequence>
<accession>A0A3A6PLR1</accession>
<dbReference type="InterPro" id="IPR050624">
    <property type="entry name" value="HTH-type_Tx_Regulator"/>
</dbReference>
<keyword evidence="1 2" id="KW-0238">DNA-binding</keyword>
<dbReference type="Proteomes" id="UP000267798">
    <property type="component" value="Unassembled WGS sequence"/>
</dbReference>
<evidence type="ECO:0000259" key="3">
    <source>
        <dbReference type="PROSITE" id="PS50977"/>
    </source>
</evidence>
<dbReference type="PANTHER" id="PTHR43479">
    <property type="entry name" value="ACREF/ENVCD OPERON REPRESSOR-RELATED"/>
    <property type="match status" value="1"/>
</dbReference>
<keyword evidence="5" id="KW-1185">Reference proteome</keyword>
<dbReference type="Pfam" id="PF14278">
    <property type="entry name" value="TetR_C_8"/>
    <property type="match status" value="1"/>
</dbReference>
<dbReference type="PANTHER" id="PTHR43479:SF7">
    <property type="entry name" value="TETR-FAMILY TRANSCRIPTIONAL REGULATOR"/>
    <property type="match status" value="1"/>
</dbReference>
<dbReference type="PRINTS" id="PR00455">
    <property type="entry name" value="HTHTETR"/>
</dbReference>
<protein>
    <submittedName>
        <fullName evidence="4">TetR/AcrR family transcriptional regulator</fullName>
    </submittedName>
</protein>
<dbReference type="InterPro" id="IPR009057">
    <property type="entry name" value="Homeodomain-like_sf"/>
</dbReference>
<evidence type="ECO:0000256" key="2">
    <source>
        <dbReference type="PROSITE-ProRule" id="PRU00335"/>
    </source>
</evidence>
<dbReference type="Pfam" id="PF00440">
    <property type="entry name" value="TetR_N"/>
    <property type="match status" value="1"/>
</dbReference>
<gene>
    <name evidence="4" type="ORF">D3P09_13165</name>
</gene>
<dbReference type="GO" id="GO:0003677">
    <property type="term" value="F:DNA binding"/>
    <property type="evidence" value="ECO:0007669"/>
    <property type="project" value="UniProtKB-UniRule"/>
</dbReference>
<organism evidence="4 5">
    <name type="scientific">Paenibacillus pinisoli</name>
    <dbReference type="NCBI Taxonomy" id="1276110"/>
    <lineage>
        <taxon>Bacteria</taxon>
        <taxon>Bacillati</taxon>
        <taxon>Bacillota</taxon>
        <taxon>Bacilli</taxon>
        <taxon>Bacillales</taxon>
        <taxon>Paenibacillaceae</taxon>
        <taxon>Paenibacillus</taxon>
    </lineage>
</organism>
<evidence type="ECO:0000313" key="5">
    <source>
        <dbReference type="Proteomes" id="UP000267798"/>
    </source>
</evidence>
<dbReference type="SUPFAM" id="SSF46689">
    <property type="entry name" value="Homeodomain-like"/>
    <property type="match status" value="1"/>
</dbReference>
<evidence type="ECO:0000256" key="1">
    <source>
        <dbReference type="ARBA" id="ARBA00023125"/>
    </source>
</evidence>
<dbReference type="Gene3D" id="1.10.357.10">
    <property type="entry name" value="Tetracycline Repressor, domain 2"/>
    <property type="match status" value="1"/>
</dbReference>
<evidence type="ECO:0000313" key="4">
    <source>
        <dbReference type="EMBL" id="RJX40298.1"/>
    </source>
</evidence>
<dbReference type="RefSeq" id="WP_120110457.1">
    <property type="nucleotide sequence ID" value="NZ_QXQB01000002.1"/>
</dbReference>
<comment type="caution">
    <text evidence="4">The sequence shown here is derived from an EMBL/GenBank/DDBJ whole genome shotgun (WGS) entry which is preliminary data.</text>
</comment>
<name>A0A3A6PLR1_9BACL</name>
<dbReference type="AlphaFoldDB" id="A0A3A6PLR1"/>
<reference evidence="4 5" key="1">
    <citation type="submission" date="2018-09" db="EMBL/GenBank/DDBJ databases">
        <title>Paenibacillus aracenensis nov. sp. isolated from a cave in southern Spain.</title>
        <authorList>
            <person name="Jurado V."/>
            <person name="Gutierrez-Patricio S."/>
            <person name="Gonzalez-Pimentel J.L."/>
            <person name="Miller A.Z."/>
            <person name="Laiz L."/>
            <person name="Saiz-Jimenez C."/>
        </authorList>
    </citation>
    <scope>NUCLEOTIDE SEQUENCE [LARGE SCALE GENOMIC DNA]</scope>
    <source>
        <strain evidence="4 5">JCM 19203</strain>
    </source>
</reference>
<dbReference type="EMBL" id="QXQB01000002">
    <property type="protein sequence ID" value="RJX40298.1"/>
    <property type="molecule type" value="Genomic_DNA"/>
</dbReference>
<dbReference type="InterPro" id="IPR001647">
    <property type="entry name" value="HTH_TetR"/>
</dbReference>
<feature type="DNA-binding region" description="H-T-H motif" evidence="2">
    <location>
        <begin position="36"/>
        <end position="55"/>
    </location>
</feature>
<proteinExistence type="predicted"/>
<feature type="domain" description="HTH tetR-type" evidence="3">
    <location>
        <begin position="13"/>
        <end position="73"/>
    </location>
</feature>
<dbReference type="OrthoDB" id="9810250at2"/>
<dbReference type="PROSITE" id="PS50977">
    <property type="entry name" value="HTH_TETR_2"/>
    <property type="match status" value="1"/>
</dbReference>
<dbReference type="InterPro" id="IPR039532">
    <property type="entry name" value="TetR_C_Firmicutes"/>
</dbReference>